<organism evidence="1 2">
    <name type="scientific">Microbacterium lemovicicum</name>
    <dbReference type="NCBI Taxonomy" id="1072463"/>
    <lineage>
        <taxon>Bacteria</taxon>
        <taxon>Bacillati</taxon>
        <taxon>Actinomycetota</taxon>
        <taxon>Actinomycetes</taxon>
        <taxon>Micrococcales</taxon>
        <taxon>Microbacteriaceae</taxon>
        <taxon>Microbacterium</taxon>
    </lineage>
</organism>
<dbReference type="OrthoDB" id="3724496at2"/>
<sequence>MADVTITVRGEHETRIAPEQGIARITVRDEGPERAPVLERISVLALPLRDDLASRLAAGTIVEWSSGRAAVWSDRPWNAEGTRLALVHYATIDISATFSDVAALSTWLSDVAERDGVQVGGVEWVLTPATRAAREQEVATEAVQVAVARATAYARAIGRETVTPVEIADVGLLGHGDAPGMPASPKMMRAAFGAMDASSGPAMQFQPEEITLTAAVEARFTAA</sequence>
<keyword evidence="2" id="KW-1185">Reference proteome</keyword>
<dbReference type="InterPro" id="IPR007497">
    <property type="entry name" value="SIMPL/DUF541"/>
</dbReference>
<dbReference type="KEGG" id="mlv:CVS47_01763"/>
<accession>A0A3Q9IYD8</accession>
<evidence type="ECO:0008006" key="3">
    <source>
        <dbReference type="Google" id="ProtNLM"/>
    </source>
</evidence>
<dbReference type="Pfam" id="PF04402">
    <property type="entry name" value="SIMPL"/>
    <property type="match status" value="1"/>
</dbReference>
<evidence type="ECO:0000313" key="2">
    <source>
        <dbReference type="Proteomes" id="UP000276888"/>
    </source>
</evidence>
<dbReference type="RefSeq" id="WP_127095739.1">
    <property type="nucleotide sequence ID" value="NZ_CP031423.1"/>
</dbReference>
<dbReference type="AlphaFoldDB" id="A0A3Q9IYD8"/>
<dbReference type="Gene3D" id="3.30.110.170">
    <property type="entry name" value="Protein of unknown function (DUF541), domain 1"/>
    <property type="match status" value="1"/>
</dbReference>
<protein>
    <recommendedName>
        <fullName evidence="3">26 kDa periplasmic immunogenic protein</fullName>
    </recommendedName>
</protein>
<dbReference type="EMBL" id="CP031423">
    <property type="protein sequence ID" value="AZS37133.1"/>
    <property type="molecule type" value="Genomic_DNA"/>
</dbReference>
<reference evidence="1 2" key="1">
    <citation type="submission" date="2018-08" db="EMBL/GenBank/DDBJ databases">
        <title>Microbacterium lemovicicum sp. nov., a bacterium isolated from a natural uranium-rich soil.</title>
        <authorList>
            <person name="ORTET P."/>
        </authorList>
    </citation>
    <scope>NUCLEOTIDE SEQUENCE [LARGE SCALE GENOMIC DNA]</scope>
    <source>
        <strain evidence="1 2">Viu22</strain>
    </source>
</reference>
<dbReference type="Proteomes" id="UP000276888">
    <property type="component" value="Chromosome"/>
</dbReference>
<name>A0A3Q9IYD8_9MICO</name>
<dbReference type="Gene3D" id="3.30.70.2970">
    <property type="entry name" value="Protein of unknown function (DUF541), domain 2"/>
    <property type="match status" value="1"/>
</dbReference>
<gene>
    <name evidence="1" type="ORF">CVS47_01763</name>
</gene>
<proteinExistence type="predicted"/>
<evidence type="ECO:0000313" key="1">
    <source>
        <dbReference type="EMBL" id="AZS37133.1"/>
    </source>
</evidence>